<name>A0AA88TMS3_9TELE</name>
<dbReference type="GO" id="GO:0019369">
    <property type="term" value="P:arachidonate metabolic process"/>
    <property type="evidence" value="ECO:0007669"/>
    <property type="project" value="TreeGrafter"/>
</dbReference>
<evidence type="ECO:0000313" key="1">
    <source>
        <dbReference type="EMBL" id="KAK2892832.1"/>
    </source>
</evidence>
<organism evidence="1 2">
    <name type="scientific">Cirrhinus molitorella</name>
    <name type="common">mud carp</name>
    <dbReference type="NCBI Taxonomy" id="172907"/>
    <lineage>
        <taxon>Eukaryota</taxon>
        <taxon>Metazoa</taxon>
        <taxon>Chordata</taxon>
        <taxon>Craniata</taxon>
        <taxon>Vertebrata</taxon>
        <taxon>Euteleostomi</taxon>
        <taxon>Actinopterygii</taxon>
        <taxon>Neopterygii</taxon>
        <taxon>Teleostei</taxon>
        <taxon>Ostariophysi</taxon>
        <taxon>Cypriniformes</taxon>
        <taxon>Cyprinidae</taxon>
        <taxon>Labeoninae</taxon>
        <taxon>Labeonini</taxon>
        <taxon>Cirrhinus</taxon>
    </lineage>
</organism>
<dbReference type="AlphaFoldDB" id="A0AA88TMS3"/>
<dbReference type="Pfam" id="PF01734">
    <property type="entry name" value="Patatin"/>
    <property type="match status" value="1"/>
</dbReference>
<comment type="caution">
    <text evidence="1">The sequence shown here is derived from an EMBL/GenBank/DDBJ whole genome shotgun (WGS) entry which is preliminary data.</text>
</comment>
<dbReference type="PROSITE" id="PS51635">
    <property type="entry name" value="PNPLA"/>
    <property type="match status" value="1"/>
</dbReference>
<dbReference type="InterPro" id="IPR045217">
    <property type="entry name" value="PNPLA8-like"/>
</dbReference>
<dbReference type="PANTHER" id="PTHR24185">
    <property type="entry name" value="CALCIUM-INDEPENDENT PHOSPHOLIPASE A2-GAMMA"/>
    <property type="match status" value="1"/>
</dbReference>
<dbReference type="GO" id="GO:0016020">
    <property type="term" value="C:membrane"/>
    <property type="evidence" value="ECO:0007669"/>
    <property type="project" value="TreeGrafter"/>
</dbReference>
<dbReference type="GO" id="GO:0047499">
    <property type="term" value="F:calcium-independent phospholipase A2 activity"/>
    <property type="evidence" value="ECO:0007669"/>
    <property type="project" value="TreeGrafter"/>
</dbReference>
<dbReference type="GO" id="GO:0016042">
    <property type="term" value="P:lipid catabolic process"/>
    <property type="evidence" value="ECO:0007669"/>
    <property type="project" value="UniProtKB-UniRule"/>
</dbReference>
<dbReference type="CDD" id="cd07211">
    <property type="entry name" value="Pat_PNPLA8"/>
    <property type="match status" value="1"/>
</dbReference>
<dbReference type="InterPro" id="IPR016035">
    <property type="entry name" value="Acyl_Trfase/lysoPLipase"/>
</dbReference>
<dbReference type="SUPFAM" id="SSF52151">
    <property type="entry name" value="FabD/lysophospholipase-like"/>
    <property type="match status" value="1"/>
</dbReference>
<dbReference type="EMBL" id="JAUYZG010000012">
    <property type="protein sequence ID" value="KAK2892832.1"/>
    <property type="molecule type" value="Genomic_DNA"/>
</dbReference>
<accession>A0AA88TMS3</accession>
<sequence length="712" mass="78341">MSRIRSTLDTVTKAVSGTVNTDLLAKITRLKPGGTQGKTVEVKVECPNAEAGAVMTMAAPEPPREKEVKKDIEPHKEPPKSISSLSSSAGNTTSAVAMQTLQRFQPAAFTTNMDETYNHLAEHVNTYFGSNTQDDKRSQLVKGDTTSSTSQIQKSSKDHILMAAPVSHKSTPEIDKDGSVPSPQAPSASAQDEGVSGIPISPRKGISHYLSYPRPSVQAFVGNYIAPLVPKFRADSKSGTAEKDKTSGSEVAVSQDAKSGESKEQKEAEEKAQRLLSQREKIIARVSVDNRTRALVKSLQRVTDVKITISRVEELSFHLLEFPETRGVAVTEKVIPCLLRLRQARDANLQAAVRQALALVGYTDPVKGRGIRVLSIDGGGTRGLVALQALHRLESLTGKPIYQLFDYICGVSTGAILAFMLGVFQIPLDECEELYRKLGSDVFKQNLIVGTVKMGWSHAYYDSQTWEEILKERMGHALMIETSKNPKCPKVSAVSTVVNRGLPLKAYVFRNYNFLPGVRSHYLGGCQHKMWQAIRASSAAPGYFQEFVLGNDLHQDGGLLINNPTALAIHESKCLWPNTPVQCVVSLGTGRYETVAKTSSSTYTSLKTKLTNVISSATDTEEVHTMLDALLPPNTYFRFNPYMSEDIPLDENRQERLDLLQAEGRNYLERNENKLKKVASVLTQEKGIVQKLAEWAQLKADMYDGLPFRSKL</sequence>
<protein>
    <submittedName>
        <fullName evidence="1">Uncharacterized protein</fullName>
    </submittedName>
</protein>
<gene>
    <name evidence="1" type="ORF">Q8A67_012820</name>
</gene>
<dbReference type="Proteomes" id="UP001187343">
    <property type="component" value="Unassembled WGS sequence"/>
</dbReference>
<dbReference type="InterPro" id="IPR002641">
    <property type="entry name" value="PNPLA_dom"/>
</dbReference>
<evidence type="ECO:0000313" key="2">
    <source>
        <dbReference type="Proteomes" id="UP001187343"/>
    </source>
</evidence>
<dbReference type="PANTHER" id="PTHR24185:SF1">
    <property type="entry name" value="CALCIUM-INDEPENDENT PHOSPHOLIPASE A2-GAMMA"/>
    <property type="match status" value="1"/>
</dbReference>
<dbReference type="Gene3D" id="3.40.1090.10">
    <property type="entry name" value="Cytosolic phospholipase A2 catalytic domain"/>
    <property type="match status" value="1"/>
</dbReference>
<keyword evidence="2" id="KW-1185">Reference proteome</keyword>
<proteinExistence type="predicted"/>
<reference evidence="1" key="1">
    <citation type="submission" date="2023-08" db="EMBL/GenBank/DDBJ databases">
        <title>Chromosome-level Genome Assembly of mud carp (Cirrhinus molitorella).</title>
        <authorList>
            <person name="Liu H."/>
        </authorList>
    </citation>
    <scope>NUCLEOTIDE SEQUENCE</scope>
    <source>
        <strain evidence="1">Prfri</strain>
        <tissue evidence="1">Muscle</tissue>
    </source>
</reference>